<keyword evidence="2" id="KW-1185">Reference proteome</keyword>
<evidence type="ECO:0008006" key="3">
    <source>
        <dbReference type="Google" id="ProtNLM"/>
    </source>
</evidence>
<sequence length="339" mass="36425">MTAETFERASLQLTSIIEAGGLSLVDVDASLTAAMNRKGSRVTEQTKIIALEAADRVINSRPLTAEHKALVEGIVIGNGLRPAIDIEKDTFDPLPALWDDINGVRSNMMPLIRSVGRLNVAGHPKISFAGTAFVCGRDLLLTNRHVAEEFMSAATGSSDLCFKLGMSADVDTKEEVDSADTRLLKCTGEGVVSTEWDVALLRVEGLPAGIEPIPLSSTAPHSFSDRTAATVGYPGFDEAENLIEQMLIFRGIFNKKRLLPGKFTDIFAVQSYGQSVKALAHDCTTLGGCSGSIVIDVATLKVFGVHFGGESGVRNYCVPTWKLPEIPAFADFKNQMSFT</sequence>
<dbReference type="RefSeq" id="WP_284186930.1">
    <property type="nucleotide sequence ID" value="NZ_BSPX01000009.1"/>
</dbReference>
<comment type="caution">
    <text evidence="1">The sequence shown here is derived from an EMBL/GenBank/DDBJ whole genome shotgun (WGS) entry which is preliminary data.</text>
</comment>
<dbReference type="Gene3D" id="2.40.10.10">
    <property type="entry name" value="Trypsin-like serine proteases"/>
    <property type="match status" value="2"/>
</dbReference>
<organism evidence="1 2">
    <name type="scientific">Zoogloea oryzae</name>
    <dbReference type="NCBI Taxonomy" id="310767"/>
    <lineage>
        <taxon>Bacteria</taxon>
        <taxon>Pseudomonadati</taxon>
        <taxon>Pseudomonadota</taxon>
        <taxon>Betaproteobacteria</taxon>
        <taxon>Rhodocyclales</taxon>
        <taxon>Zoogloeaceae</taxon>
        <taxon>Zoogloea</taxon>
    </lineage>
</organism>
<name>A0ABQ6F7E2_9RHOO</name>
<evidence type="ECO:0000313" key="2">
    <source>
        <dbReference type="Proteomes" id="UP001157167"/>
    </source>
</evidence>
<dbReference type="Pfam" id="PF13365">
    <property type="entry name" value="Trypsin_2"/>
    <property type="match status" value="1"/>
</dbReference>
<accession>A0ABQ6F7E2</accession>
<gene>
    <name evidence="1" type="ORF">GCM10007933_09420</name>
</gene>
<dbReference type="Proteomes" id="UP001157167">
    <property type="component" value="Unassembled WGS sequence"/>
</dbReference>
<evidence type="ECO:0000313" key="1">
    <source>
        <dbReference type="EMBL" id="GLT21490.1"/>
    </source>
</evidence>
<dbReference type="SUPFAM" id="SSF50494">
    <property type="entry name" value="Trypsin-like serine proteases"/>
    <property type="match status" value="1"/>
</dbReference>
<dbReference type="InterPro" id="IPR009003">
    <property type="entry name" value="Peptidase_S1_PA"/>
</dbReference>
<protein>
    <recommendedName>
        <fullName evidence="3">Serine protease</fullName>
    </recommendedName>
</protein>
<dbReference type="EMBL" id="BSPX01000009">
    <property type="protein sequence ID" value="GLT21490.1"/>
    <property type="molecule type" value="Genomic_DNA"/>
</dbReference>
<reference evidence="2" key="1">
    <citation type="journal article" date="2019" name="Int. J. Syst. Evol. Microbiol.">
        <title>The Global Catalogue of Microorganisms (GCM) 10K type strain sequencing project: providing services to taxonomists for standard genome sequencing and annotation.</title>
        <authorList>
            <consortium name="The Broad Institute Genomics Platform"/>
            <consortium name="The Broad Institute Genome Sequencing Center for Infectious Disease"/>
            <person name="Wu L."/>
            <person name="Ma J."/>
        </authorList>
    </citation>
    <scope>NUCLEOTIDE SEQUENCE [LARGE SCALE GENOMIC DNA]</scope>
    <source>
        <strain evidence="2">NBRC 102407</strain>
    </source>
</reference>
<dbReference type="InterPro" id="IPR043504">
    <property type="entry name" value="Peptidase_S1_PA_chymotrypsin"/>
</dbReference>
<proteinExistence type="predicted"/>